<gene>
    <name evidence="1" type="ORF">CDL12_06048</name>
</gene>
<dbReference type="AlphaFoldDB" id="A0A2G9HUQ7"/>
<accession>A0A2G9HUQ7</accession>
<sequence length="136" mass="16075">MRGVSVYQTERCSLKFKWKVDESKTFTCFRIVYTTETLARHGKFWKLQSIYNCLDKTCKNDLVSFVYAEHISFQDSFTHFTWILFHMLLKNQGSLSVNQQELIEIHTRKLIFCSLKLIGGQRQLDPVQSVNVQRMV</sequence>
<evidence type="ECO:0000313" key="1">
    <source>
        <dbReference type="EMBL" id="PIN21258.1"/>
    </source>
</evidence>
<dbReference type="Proteomes" id="UP000231279">
    <property type="component" value="Unassembled WGS sequence"/>
</dbReference>
<proteinExistence type="predicted"/>
<organism evidence="1 2">
    <name type="scientific">Handroanthus impetiginosus</name>
    <dbReference type="NCBI Taxonomy" id="429701"/>
    <lineage>
        <taxon>Eukaryota</taxon>
        <taxon>Viridiplantae</taxon>
        <taxon>Streptophyta</taxon>
        <taxon>Embryophyta</taxon>
        <taxon>Tracheophyta</taxon>
        <taxon>Spermatophyta</taxon>
        <taxon>Magnoliopsida</taxon>
        <taxon>eudicotyledons</taxon>
        <taxon>Gunneridae</taxon>
        <taxon>Pentapetalae</taxon>
        <taxon>asterids</taxon>
        <taxon>lamiids</taxon>
        <taxon>Lamiales</taxon>
        <taxon>Bignoniaceae</taxon>
        <taxon>Crescentiina</taxon>
        <taxon>Tabebuia alliance</taxon>
        <taxon>Handroanthus</taxon>
    </lineage>
</organism>
<reference evidence="2" key="1">
    <citation type="journal article" date="2018" name="Gigascience">
        <title>Genome assembly of the Pink Ipe (Handroanthus impetiginosus, Bignoniaceae), a highly valued, ecologically keystone Neotropical timber forest tree.</title>
        <authorList>
            <person name="Silva-Junior O.B."/>
            <person name="Grattapaglia D."/>
            <person name="Novaes E."/>
            <person name="Collevatti R.G."/>
        </authorList>
    </citation>
    <scope>NUCLEOTIDE SEQUENCE [LARGE SCALE GENOMIC DNA]</scope>
    <source>
        <strain evidence="2">cv. UFG-1</strain>
    </source>
</reference>
<keyword evidence="2" id="KW-1185">Reference proteome</keyword>
<protein>
    <submittedName>
        <fullName evidence="1">Uncharacterized protein</fullName>
    </submittedName>
</protein>
<dbReference type="EMBL" id="NKXS01000976">
    <property type="protein sequence ID" value="PIN21258.1"/>
    <property type="molecule type" value="Genomic_DNA"/>
</dbReference>
<evidence type="ECO:0000313" key="2">
    <source>
        <dbReference type="Proteomes" id="UP000231279"/>
    </source>
</evidence>
<comment type="caution">
    <text evidence="1">The sequence shown here is derived from an EMBL/GenBank/DDBJ whole genome shotgun (WGS) entry which is preliminary data.</text>
</comment>
<name>A0A2G9HUQ7_9LAMI</name>